<feature type="transmembrane region" description="Helical" evidence="6">
    <location>
        <begin position="329"/>
        <end position="351"/>
    </location>
</feature>
<reference evidence="7 8" key="1">
    <citation type="submission" date="2024-07" db="EMBL/GenBank/DDBJ databases">
        <title>Section-level genome sequencing and comparative genomics of Aspergillus sections Usti and Cavernicolus.</title>
        <authorList>
            <consortium name="Lawrence Berkeley National Laboratory"/>
            <person name="Nybo J.L."/>
            <person name="Vesth T.C."/>
            <person name="Theobald S."/>
            <person name="Frisvad J.C."/>
            <person name="Larsen T.O."/>
            <person name="Kjaerboelling I."/>
            <person name="Rothschild-Mancinelli K."/>
            <person name="Lyhne E.K."/>
            <person name="Kogle M.E."/>
            <person name="Barry K."/>
            <person name="Clum A."/>
            <person name="Na H."/>
            <person name="Ledsgaard L."/>
            <person name="Lin J."/>
            <person name="Lipzen A."/>
            <person name="Kuo A."/>
            <person name="Riley R."/>
            <person name="Mondo S."/>
            <person name="LaButti K."/>
            <person name="Haridas S."/>
            <person name="Pangalinan J."/>
            <person name="Salamov A.A."/>
            <person name="Simmons B.A."/>
            <person name="Magnuson J.K."/>
            <person name="Chen J."/>
            <person name="Drula E."/>
            <person name="Henrissat B."/>
            <person name="Wiebenga A."/>
            <person name="Lubbers R.J."/>
            <person name="Gomes A.C."/>
            <person name="Makela M.R."/>
            <person name="Stajich J."/>
            <person name="Grigoriev I.V."/>
            <person name="Mortensen U.H."/>
            <person name="De vries R.P."/>
            <person name="Baker S.E."/>
            <person name="Andersen M.R."/>
        </authorList>
    </citation>
    <scope>NUCLEOTIDE SEQUENCE [LARGE SCALE GENOMIC DNA]</scope>
    <source>
        <strain evidence="7 8">CBS 600.67</strain>
    </source>
</reference>
<evidence type="ECO:0000313" key="7">
    <source>
        <dbReference type="EMBL" id="KAL2826056.1"/>
    </source>
</evidence>
<keyword evidence="3" id="KW-0256">Endoplasmic reticulum</keyword>
<dbReference type="PANTHER" id="PTHR13146">
    <property type="match status" value="1"/>
</dbReference>
<dbReference type="PIRSF" id="PIRSF036436">
    <property type="entry name" value="UCP036436"/>
    <property type="match status" value="1"/>
</dbReference>
<dbReference type="Proteomes" id="UP001610335">
    <property type="component" value="Unassembled WGS sequence"/>
</dbReference>
<evidence type="ECO:0000313" key="8">
    <source>
        <dbReference type="Proteomes" id="UP001610335"/>
    </source>
</evidence>
<keyword evidence="4 6" id="KW-1133">Transmembrane helix</keyword>
<dbReference type="InterPro" id="IPR037185">
    <property type="entry name" value="EmrE-like"/>
</dbReference>
<dbReference type="EMBL" id="JBFXLS010000032">
    <property type="protein sequence ID" value="KAL2826056.1"/>
    <property type="molecule type" value="Genomic_DNA"/>
</dbReference>
<proteinExistence type="predicted"/>
<organism evidence="7 8">
    <name type="scientific">Aspergillus cavernicola</name>
    <dbReference type="NCBI Taxonomy" id="176166"/>
    <lineage>
        <taxon>Eukaryota</taxon>
        <taxon>Fungi</taxon>
        <taxon>Dikarya</taxon>
        <taxon>Ascomycota</taxon>
        <taxon>Pezizomycotina</taxon>
        <taxon>Eurotiomycetes</taxon>
        <taxon>Eurotiomycetidae</taxon>
        <taxon>Eurotiales</taxon>
        <taxon>Aspergillaceae</taxon>
        <taxon>Aspergillus</taxon>
        <taxon>Aspergillus subgen. Nidulantes</taxon>
    </lineage>
</organism>
<evidence type="ECO:0000256" key="4">
    <source>
        <dbReference type="ARBA" id="ARBA00022989"/>
    </source>
</evidence>
<evidence type="ECO:0000256" key="6">
    <source>
        <dbReference type="SAM" id="Phobius"/>
    </source>
</evidence>
<comment type="caution">
    <text evidence="7">The sequence shown here is derived from an EMBL/GenBank/DDBJ whole genome shotgun (WGS) entry which is preliminary data.</text>
</comment>
<gene>
    <name evidence="7" type="ORF">BDW59DRAFT_145413</name>
</gene>
<feature type="transmembrane region" description="Helical" evidence="6">
    <location>
        <begin position="6"/>
        <end position="24"/>
    </location>
</feature>
<sequence>MVTKAAIPLLVAMMLVTGVCNTILNKYQDMQCVRNCDSPNPKDHRLFEQPVIQTILMFIGEMGCWLVVFSSHLYKRYLAPRLSQNQSPLLAGGYRPVNTVDGDEDEDQPINGPNITDDRLKPLRLPDGRIPLRGLITFLLAAPACCDIAGTTLMNVGLLFVAASIYQMTRGALVLFVGLFSVLFLHRKLYLYQWLALFVVVSGVALVGLAGALFGDNQAHDITQGTVSSAVISATVEIRAVAQTPEAVRAAVGVLLIAAAQIFTASQFVLEEWILENYAMEPLQVVGWEGIFGFSVTVIGSIILYLGVGRTEAGRYGYFDAKEGWHQVLTNKAVAISGVMIMISIGGFNFFGLSVTRTVSATSRSTIDTCRTLFIWLVSLGLGWETFKWLQVVGFALLVYGTFLFNDIIRPPLKACLPREARERVLLPEEPIEHN</sequence>
<dbReference type="PANTHER" id="PTHR13146:SF0">
    <property type="entry name" value="SOLUTE CARRIER FAMILY 35 MEMBER F6"/>
    <property type="match status" value="1"/>
</dbReference>
<feature type="transmembrane region" description="Helical" evidence="6">
    <location>
        <begin position="290"/>
        <end position="308"/>
    </location>
</feature>
<feature type="transmembrane region" description="Helical" evidence="6">
    <location>
        <begin position="247"/>
        <end position="270"/>
    </location>
</feature>
<dbReference type="SUPFAM" id="SSF103481">
    <property type="entry name" value="Multidrug resistance efflux transporter EmrE"/>
    <property type="match status" value="1"/>
</dbReference>
<evidence type="ECO:0008006" key="9">
    <source>
        <dbReference type="Google" id="ProtNLM"/>
    </source>
</evidence>
<evidence type="ECO:0000256" key="3">
    <source>
        <dbReference type="ARBA" id="ARBA00022824"/>
    </source>
</evidence>
<keyword evidence="8" id="KW-1185">Reference proteome</keyword>
<keyword evidence="2 6" id="KW-0812">Transmembrane</keyword>
<dbReference type="InterPro" id="IPR007271">
    <property type="entry name" value="Nuc_sug_transpt"/>
</dbReference>
<feature type="transmembrane region" description="Helical" evidence="6">
    <location>
        <begin position="389"/>
        <end position="409"/>
    </location>
</feature>
<dbReference type="InterPro" id="IPR012404">
    <property type="entry name" value="UCP036436"/>
</dbReference>
<name>A0ABR4IE72_9EURO</name>
<dbReference type="Pfam" id="PF04142">
    <property type="entry name" value="Nuc_sug_transp"/>
    <property type="match status" value="1"/>
</dbReference>
<keyword evidence="5 6" id="KW-0472">Membrane</keyword>
<evidence type="ECO:0000256" key="1">
    <source>
        <dbReference type="ARBA" id="ARBA00004477"/>
    </source>
</evidence>
<feature type="transmembrane region" description="Helical" evidence="6">
    <location>
        <begin position="191"/>
        <end position="214"/>
    </location>
</feature>
<protein>
    <recommendedName>
        <fullName evidence="9">Integral membrane protein</fullName>
    </recommendedName>
</protein>
<accession>A0ABR4IE72</accession>
<comment type="subcellular location">
    <subcellularLocation>
        <location evidence="1">Endoplasmic reticulum membrane</location>
        <topology evidence="1">Multi-pass membrane protein</topology>
    </subcellularLocation>
</comment>
<evidence type="ECO:0000256" key="5">
    <source>
        <dbReference type="ARBA" id="ARBA00023136"/>
    </source>
</evidence>
<evidence type="ECO:0000256" key="2">
    <source>
        <dbReference type="ARBA" id="ARBA00022692"/>
    </source>
</evidence>